<name>A0A9P1D4F2_9DINO</name>
<evidence type="ECO:0000256" key="8">
    <source>
        <dbReference type="ARBA" id="ARBA00048679"/>
    </source>
</evidence>
<dbReference type="SUPFAM" id="SSF52058">
    <property type="entry name" value="L domain-like"/>
    <property type="match status" value="1"/>
</dbReference>
<dbReference type="PANTHER" id="PTHR48005">
    <property type="entry name" value="LEUCINE RICH REPEAT KINASE 2"/>
    <property type="match status" value="1"/>
</dbReference>
<evidence type="ECO:0000313" key="10">
    <source>
        <dbReference type="EMBL" id="CAL4790377.1"/>
    </source>
</evidence>
<proteinExistence type="predicted"/>
<evidence type="ECO:0000313" key="11">
    <source>
        <dbReference type="Proteomes" id="UP001152797"/>
    </source>
</evidence>
<reference evidence="10 11" key="2">
    <citation type="submission" date="2024-05" db="EMBL/GenBank/DDBJ databases">
        <authorList>
            <person name="Chen Y."/>
            <person name="Shah S."/>
            <person name="Dougan E. K."/>
            <person name="Thang M."/>
            <person name="Chan C."/>
        </authorList>
    </citation>
    <scope>NUCLEOTIDE SEQUENCE [LARGE SCALE GENOMIC DNA]</scope>
</reference>
<keyword evidence="10" id="KW-0675">Receptor</keyword>
<dbReference type="EC" id="2.7.11.1" evidence="1"/>
<keyword evidence="4" id="KW-0547">Nucleotide-binding</keyword>
<dbReference type="EMBL" id="CAMXCT030003212">
    <property type="protein sequence ID" value="CAL4790377.1"/>
    <property type="molecule type" value="Genomic_DNA"/>
</dbReference>
<evidence type="ECO:0000256" key="3">
    <source>
        <dbReference type="ARBA" id="ARBA00022679"/>
    </source>
</evidence>
<dbReference type="InterPro" id="IPR051420">
    <property type="entry name" value="Ser_Thr_Kinases_DiverseReg"/>
</dbReference>
<keyword evidence="3" id="KW-0808">Transferase</keyword>
<dbReference type="OrthoDB" id="406235at2759"/>
<comment type="catalytic activity">
    <reaction evidence="8">
        <text>L-seryl-[protein] + ATP = O-phospho-L-seryl-[protein] + ADP + H(+)</text>
        <dbReference type="Rhea" id="RHEA:17989"/>
        <dbReference type="Rhea" id="RHEA-COMP:9863"/>
        <dbReference type="Rhea" id="RHEA-COMP:11604"/>
        <dbReference type="ChEBI" id="CHEBI:15378"/>
        <dbReference type="ChEBI" id="CHEBI:29999"/>
        <dbReference type="ChEBI" id="CHEBI:30616"/>
        <dbReference type="ChEBI" id="CHEBI:83421"/>
        <dbReference type="ChEBI" id="CHEBI:456216"/>
        <dbReference type="EC" id="2.7.11.1"/>
    </reaction>
</comment>
<evidence type="ECO:0000256" key="2">
    <source>
        <dbReference type="ARBA" id="ARBA00022527"/>
    </source>
</evidence>
<evidence type="ECO:0000256" key="6">
    <source>
        <dbReference type="ARBA" id="ARBA00022840"/>
    </source>
</evidence>
<dbReference type="GO" id="GO:0005524">
    <property type="term" value="F:ATP binding"/>
    <property type="evidence" value="ECO:0007669"/>
    <property type="project" value="UniProtKB-KW"/>
</dbReference>
<dbReference type="Pfam" id="PF00560">
    <property type="entry name" value="LRR_1"/>
    <property type="match status" value="1"/>
</dbReference>
<keyword evidence="11" id="KW-1185">Reference proteome</keyword>
<dbReference type="InterPro" id="IPR001611">
    <property type="entry name" value="Leu-rich_rpt"/>
</dbReference>
<keyword evidence="2" id="KW-0723">Serine/threonine-protein kinase</keyword>
<keyword evidence="6" id="KW-0067">ATP-binding</keyword>
<dbReference type="EMBL" id="CAMXCT010003212">
    <property type="protein sequence ID" value="CAI4003065.1"/>
    <property type="molecule type" value="Genomic_DNA"/>
</dbReference>
<evidence type="ECO:0000256" key="5">
    <source>
        <dbReference type="ARBA" id="ARBA00022777"/>
    </source>
</evidence>
<evidence type="ECO:0000313" key="9">
    <source>
        <dbReference type="EMBL" id="CAI4003065.1"/>
    </source>
</evidence>
<keyword evidence="5 10" id="KW-0418">Kinase</keyword>
<dbReference type="EMBL" id="CAMXCT020003212">
    <property type="protein sequence ID" value="CAL1156440.1"/>
    <property type="molecule type" value="Genomic_DNA"/>
</dbReference>
<evidence type="ECO:0000256" key="1">
    <source>
        <dbReference type="ARBA" id="ARBA00012513"/>
    </source>
</evidence>
<comment type="catalytic activity">
    <reaction evidence="7">
        <text>L-threonyl-[protein] + ATP = O-phospho-L-threonyl-[protein] + ADP + H(+)</text>
        <dbReference type="Rhea" id="RHEA:46608"/>
        <dbReference type="Rhea" id="RHEA-COMP:11060"/>
        <dbReference type="Rhea" id="RHEA-COMP:11605"/>
        <dbReference type="ChEBI" id="CHEBI:15378"/>
        <dbReference type="ChEBI" id="CHEBI:30013"/>
        <dbReference type="ChEBI" id="CHEBI:30616"/>
        <dbReference type="ChEBI" id="CHEBI:61977"/>
        <dbReference type="ChEBI" id="CHEBI:456216"/>
        <dbReference type="EC" id="2.7.11.1"/>
    </reaction>
</comment>
<gene>
    <name evidence="9" type="ORF">C1SCF055_LOCUS28961</name>
</gene>
<sequence length="420" mass="47509">MDLEDLLFSENEDDWQHIHYNCAHGESSSCRTFGVEHWNLTSFWYNVITSPQGEPDPEDFAVVPERCGGRIACRRIKGRLRIVTMHLAEDEHHLTWKLQKLPHLFAVALDGATKKAIRGLSSLKLQLLCLEYPEASALKALRQPLLGSLRSLQIHGRQDQLRWTAIDLRAVCGADLMYFHAFAINVVGGTLPDCWRTMRNLRTFYCSTCMMHLPPTALRGLTSLTSFVAFRQWEMIPCALQHVNSSNCKVSWETLHGTKSNDVEEAMRDSTGEWSDFQEGPSFICPAASYSFAFEEFVKLGWSNIRKVWLDGNFLTGTIPANIKEAWPKLESLDLYDNSMEGPIPEALGQLPFVKLQLQGNRFSGKVPKAVMDLTKRPDIILGLQENPELEGCAPDVGHWKNGIPGNKLLDSHPDSKMRW</sequence>
<dbReference type="PANTHER" id="PTHR48005:SF15">
    <property type="entry name" value="PROTEIN KINASE DOMAIN-CONTAINING PROTEIN"/>
    <property type="match status" value="1"/>
</dbReference>
<evidence type="ECO:0000256" key="7">
    <source>
        <dbReference type="ARBA" id="ARBA00047899"/>
    </source>
</evidence>
<reference evidence="9" key="1">
    <citation type="submission" date="2022-10" db="EMBL/GenBank/DDBJ databases">
        <authorList>
            <person name="Chen Y."/>
            <person name="Dougan E. K."/>
            <person name="Chan C."/>
            <person name="Rhodes N."/>
            <person name="Thang M."/>
        </authorList>
    </citation>
    <scope>NUCLEOTIDE SEQUENCE</scope>
</reference>
<dbReference type="GO" id="GO:0004674">
    <property type="term" value="F:protein serine/threonine kinase activity"/>
    <property type="evidence" value="ECO:0007669"/>
    <property type="project" value="UniProtKB-KW"/>
</dbReference>
<evidence type="ECO:0000256" key="4">
    <source>
        <dbReference type="ARBA" id="ARBA00022741"/>
    </source>
</evidence>
<comment type="caution">
    <text evidence="9">The sequence shown here is derived from an EMBL/GenBank/DDBJ whole genome shotgun (WGS) entry which is preliminary data.</text>
</comment>
<accession>A0A9P1D4F2</accession>
<organism evidence="9">
    <name type="scientific">Cladocopium goreaui</name>
    <dbReference type="NCBI Taxonomy" id="2562237"/>
    <lineage>
        <taxon>Eukaryota</taxon>
        <taxon>Sar</taxon>
        <taxon>Alveolata</taxon>
        <taxon>Dinophyceae</taxon>
        <taxon>Suessiales</taxon>
        <taxon>Symbiodiniaceae</taxon>
        <taxon>Cladocopium</taxon>
    </lineage>
</organism>
<dbReference type="AlphaFoldDB" id="A0A9P1D4F2"/>
<dbReference type="Proteomes" id="UP001152797">
    <property type="component" value="Unassembled WGS sequence"/>
</dbReference>
<dbReference type="Gene3D" id="3.80.10.10">
    <property type="entry name" value="Ribonuclease Inhibitor"/>
    <property type="match status" value="1"/>
</dbReference>
<protein>
    <recommendedName>
        <fullName evidence="1">non-specific serine/threonine protein kinase</fullName>
        <ecNumber evidence="1">2.7.11.1</ecNumber>
    </recommendedName>
</protein>
<dbReference type="InterPro" id="IPR032675">
    <property type="entry name" value="LRR_dom_sf"/>
</dbReference>